<dbReference type="PROSITE" id="PS52015">
    <property type="entry name" value="TONB_CTD"/>
    <property type="match status" value="1"/>
</dbReference>
<comment type="similarity">
    <text evidence="2">Belongs to the TonB family.</text>
</comment>
<evidence type="ECO:0000256" key="4">
    <source>
        <dbReference type="ARBA" id="ARBA00022475"/>
    </source>
</evidence>
<dbReference type="SUPFAM" id="SSF49464">
    <property type="entry name" value="Carboxypeptidase regulatory domain-like"/>
    <property type="match status" value="1"/>
</dbReference>
<dbReference type="Pfam" id="PF13490">
    <property type="entry name" value="zf-HC2"/>
    <property type="match status" value="1"/>
</dbReference>
<keyword evidence="7" id="KW-0653">Protein transport</keyword>
<sequence>MSAADLPRISYANPTEGHLPLPLLQQYAAGTLSTTEQHRVEAHTLICSRCADILDGLMLSDADTTDHAIAGLRERLQARVGQPEAATRTVWPWQPMAAAAALVLMLSSALWIGTQQRQLEVTSAPAIAKIRPIVPKLTLPAAAATEQAVASVSAVASKQVKQVRAPRSAAQVTANRRKVALTNSRVADGDETLAMLSAASSSEPAAAADVPTLARSAAGLSNTADQLLPQSDSAVKATRLIRGRITDTQGQPLPGATVQASGAAASTATAADGTFSLRVPKPVVQVQVSSRGFLARQQPLKQDTVVQLTLALTPDSQQLNEVVMVRREKAPAPVAVDALPAGGYPAFKQYLKDSLDYPMKALEDRKEGTVQLSFTVATDGTVQDVKVLRRVSEEIDTEAMRLLREGPKWFPAIRNGRRVAHPVRISIPFRLGEH</sequence>
<evidence type="ECO:0000256" key="7">
    <source>
        <dbReference type="ARBA" id="ARBA00022927"/>
    </source>
</evidence>
<dbReference type="SUPFAM" id="SSF74653">
    <property type="entry name" value="TolA/TonB C-terminal domain"/>
    <property type="match status" value="1"/>
</dbReference>
<evidence type="ECO:0000256" key="5">
    <source>
        <dbReference type="ARBA" id="ARBA00022519"/>
    </source>
</evidence>
<comment type="subcellular location">
    <subcellularLocation>
        <location evidence="1">Cell inner membrane</location>
        <topology evidence="1">Single-pass membrane protein</topology>
        <orientation evidence="1">Periplasmic side</orientation>
    </subcellularLocation>
</comment>
<keyword evidence="6" id="KW-0812">Transmembrane</keyword>
<evidence type="ECO:0000256" key="2">
    <source>
        <dbReference type="ARBA" id="ARBA00006555"/>
    </source>
</evidence>
<protein>
    <submittedName>
        <fullName evidence="11">TonB family protein</fullName>
    </submittedName>
</protein>
<proteinExistence type="inferred from homology"/>
<dbReference type="PANTHER" id="PTHR33446">
    <property type="entry name" value="PROTEIN TONB-RELATED"/>
    <property type="match status" value="1"/>
</dbReference>
<keyword evidence="4" id="KW-1003">Cell membrane</keyword>
<keyword evidence="3" id="KW-0813">Transport</keyword>
<feature type="domain" description="TonB C-terminal" evidence="10">
    <location>
        <begin position="342"/>
        <end position="434"/>
    </location>
</feature>
<dbReference type="InterPro" id="IPR037682">
    <property type="entry name" value="TonB_C"/>
</dbReference>
<keyword evidence="5" id="KW-0997">Cell inner membrane</keyword>
<keyword evidence="12" id="KW-1185">Reference proteome</keyword>
<dbReference type="Pfam" id="PF03544">
    <property type="entry name" value="TonB_C"/>
    <property type="match status" value="1"/>
</dbReference>
<evidence type="ECO:0000259" key="10">
    <source>
        <dbReference type="PROSITE" id="PS52015"/>
    </source>
</evidence>
<dbReference type="Pfam" id="PF13620">
    <property type="entry name" value="CarboxypepD_reg"/>
    <property type="match status" value="1"/>
</dbReference>
<dbReference type="InterPro" id="IPR051045">
    <property type="entry name" value="TonB-dependent_transducer"/>
</dbReference>
<dbReference type="InterPro" id="IPR006260">
    <property type="entry name" value="TonB/TolA_C"/>
</dbReference>
<gene>
    <name evidence="11" type="ORF">KYK14_20790</name>
</gene>
<organism evidence="11 12">
    <name type="scientific">Hymenobacter profundi</name>
    <dbReference type="NCBI Taxonomy" id="1982110"/>
    <lineage>
        <taxon>Bacteria</taxon>
        <taxon>Pseudomonadati</taxon>
        <taxon>Bacteroidota</taxon>
        <taxon>Cytophagia</taxon>
        <taxon>Cytophagales</taxon>
        <taxon>Hymenobacteraceae</taxon>
        <taxon>Hymenobacter</taxon>
    </lineage>
</organism>
<dbReference type="NCBIfam" id="TIGR01352">
    <property type="entry name" value="tonB_Cterm"/>
    <property type="match status" value="1"/>
</dbReference>
<evidence type="ECO:0000256" key="8">
    <source>
        <dbReference type="ARBA" id="ARBA00022989"/>
    </source>
</evidence>
<dbReference type="InterPro" id="IPR008969">
    <property type="entry name" value="CarboxyPept-like_regulatory"/>
</dbReference>
<keyword evidence="9" id="KW-0472">Membrane</keyword>
<name>A0ABS6X7N7_9BACT</name>
<dbReference type="PANTHER" id="PTHR33446:SF2">
    <property type="entry name" value="PROTEIN TONB"/>
    <property type="match status" value="1"/>
</dbReference>
<dbReference type="EMBL" id="JAHWGL010000148">
    <property type="protein sequence ID" value="MBW3131008.1"/>
    <property type="molecule type" value="Genomic_DNA"/>
</dbReference>
<reference evidence="11 12" key="1">
    <citation type="submission" date="2021-07" db="EMBL/GenBank/DDBJ databases">
        <title>Hymenobacter profundi sp. nov., isolated from deep-sea water.</title>
        <authorList>
            <person name="Kim M.K."/>
        </authorList>
    </citation>
    <scope>NUCLEOTIDE SEQUENCE [LARGE SCALE GENOMIC DNA]</scope>
    <source>
        <strain evidence="11 12">M2</strain>
    </source>
</reference>
<keyword evidence="8" id="KW-1133">Transmembrane helix</keyword>
<accession>A0ABS6X7N7</accession>
<evidence type="ECO:0000313" key="12">
    <source>
        <dbReference type="Proteomes" id="UP000826188"/>
    </source>
</evidence>
<evidence type="ECO:0000256" key="6">
    <source>
        <dbReference type="ARBA" id="ARBA00022692"/>
    </source>
</evidence>
<comment type="caution">
    <text evidence="11">The sequence shown here is derived from an EMBL/GenBank/DDBJ whole genome shotgun (WGS) entry which is preliminary data.</text>
</comment>
<evidence type="ECO:0000256" key="3">
    <source>
        <dbReference type="ARBA" id="ARBA00022448"/>
    </source>
</evidence>
<dbReference type="InterPro" id="IPR027383">
    <property type="entry name" value="Znf_put"/>
</dbReference>
<dbReference type="Proteomes" id="UP000826188">
    <property type="component" value="Unassembled WGS sequence"/>
</dbReference>
<evidence type="ECO:0000313" key="11">
    <source>
        <dbReference type="EMBL" id="MBW3131008.1"/>
    </source>
</evidence>
<evidence type="ECO:0000256" key="9">
    <source>
        <dbReference type="ARBA" id="ARBA00023136"/>
    </source>
</evidence>
<dbReference type="Gene3D" id="2.60.40.1120">
    <property type="entry name" value="Carboxypeptidase-like, regulatory domain"/>
    <property type="match status" value="1"/>
</dbReference>
<evidence type="ECO:0000256" key="1">
    <source>
        <dbReference type="ARBA" id="ARBA00004383"/>
    </source>
</evidence>
<dbReference type="Gene3D" id="3.30.1150.10">
    <property type="match status" value="1"/>
</dbReference>